<dbReference type="HOGENOM" id="CLU_1891637_0_0_4"/>
<dbReference type="Proteomes" id="UP000002287">
    <property type="component" value="Chromosome 3"/>
</dbReference>
<organism evidence="1 2">
    <name type="scientific">Burkholderia vietnamiensis (strain G4 / LMG 22486)</name>
    <name type="common">Burkholderia cepacia (strain R1808)</name>
    <dbReference type="NCBI Taxonomy" id="269482"/>
    <lineage>
        <taxon>Bacteria</taxon>
        <taxon>Pseudomonadati</taxon>
        <taxon>Pseudomonadota</taxon>
        <taxon>Betaproteobacteria</taxon>
        <taxon>Burkholderiales</taxon>
        <taxon>Burkholderiaceae</taxon>
        <taxon>Burkholderia</taxon>
        <taxon>Burkholderia cepacia complex</taxon>
    </lineage>
</organism>
<name>A4JS81_BURVG</name>
<accession>A4JS81</accession>
<proteinExistence type="predicted"/>
<dbReference type="KEGG" id="bvi:Bcep1808_6230"/>
<protein>
    <submittedName>
        <fullName evidence="1">Uncharacterized protein</fullName>
    </submittedName>
</protein>
<dbReference type="eggNOG" id="ENOG5033I3A">
    <property type="taxonomic scope" value="Bacteria"/>
</dbReference>
<evidence type="ECO:0000313" key="2">
    <source>
        <dbReference type="Proteomes" id="UP000002287"/>
    </source>
</evidence>
<dbReference type="AlphaFoldDB" id="A4JS81"/>
<dbReference type="EMBL" id="CP000616">
    <property type="protein sequence ID" value="ABO59134.1"/>
    <property type="molecule type" value="Genomic_DNA"/>
</dbReference>
<reference evidence="2" key="1">
    <citation type="submission" date="2007-03" db="EMBL/GenBank/DDBJ databases">
        <title>Complete sequence of chromosome 3 of Burkholderia vietnamiensis G4.</title>
        <authorList>
            <consortium name="US DOE Joint Genome Institute"/>
            <person name="Copeland A."/>
            <person name="Lucas S."/>
            <person name="Lapidus A."/>
            <person name="Barry K."/>
            <person name="Detter J.C."/>
            <person name="Glavina del Rio T."/>
            <person name="Hammon N."/>
            <person name="Israni S."/>
            <person name="Dalin E."/>
            <person name="Tice H."/>
            <person name="Pitluck S."/>
            <person name="Chain P."/>
            <person name="Malfatti S."/>
            <person name="Shin M."/>
            <person name="Vergez L."/>
            <person name="Schmutz J."/>
            <person name="Larimer F."/>
            <person name="Land M."/>
            <person name="Hauser L."/>
            <person name="Kyrpides N."/>
            <person name="Tiedje J."/>
            <person name="Richardson P."/>
        </authorList>
    </citation>
    <scope>NUCLEOTIDE SEQUENCE [LARGE SCALE GENOMIC DNA]</scope>
    <source>
        <strain evidence="2">G4 / LMG 22486</strain>
    </source>
</reference>
<sequence length="137" mass="15859">MPSMIEHIDAIARRKARDTLFVSFFDDPAGERSPYRWQAHPARAALVAWLDANCIAWKPCGEVAGERVMRSYGGSIYIDLPFDRDDATYRALEAFLEHPDGSLRFPHMRFLVIDLDYARKNAPHDEPGFWDRWADNF</sequence>
<gene>
    <name evidence="1" type="ordered locus">Bcep1808_6230</name>
</gene>
<evidence type="ECO:0000313" key="1">
    <source>
        <dbReference type="EMBL" id="ABO59134.1"/>
    </source>
</evidence>